<name>C9SME1_VERA1</name>
<sequence>MSGKLCFVKMTVFQVYLLSLAVPQLRFHDKP</sequence>
<proteinExistence type="predicted"/>
<keyword evidence="2" id="KW-1185">Reference proteome</keyword>
<evidence type="ECO:0000313" key="1">
    <source>
        <dbReference type="EMBL" id="EEY19956.1"/>
    </source>
</evidence>
<dbReference type="KEGG" id="val:VDBG_06065"/>
<dbReference type="EMBL" id="DS985220">
    <property type="protein sequence ID" value="EEY19956.1"/>
    <property type="molecule type" value="Genomic_DNA"/>
</dbReference>
<protein>
    <submittedName>
        <fullName evidence="1">Uncharacterized protein</fullName>
    </submittedName>
</protein>
<dbReference type="GeneID" id="9534725"/>
<dbReference type="AlphaFoldDB" id="C9SME1"/>
<evidence type="ECO:0000313" key="2">
    <source>
        <dbReference type="Proteomes" id="UP000008698"/>
    </source>
</evidence>
<dbReference type="HOGENOM" id="CLU_3399660_0_0_1"/>
<accession>C9SME1</accession>
<dbReference type="Proteomes" id="UP000008698">
    <property type="component" value="Unassembled WGS sequence"/>
</dbReference>
<gene>
    <name evidence="1" type="ORF">VDBG_06065</name>
</gene>
<organism evidence="2">
    <name type="scientific">Verticillium alfalfae (strain VaMs.102 / ATCC MYA-4576 / FGSC 10136)</name>
    <name type="common">Verticillium wilt of alfalfa</name>
    <name type="synonym">Verticillium albo-atrum</name>
    <dbReference type="NCBI Taxonomy" id="526221"/>
    <lineage>
        <taxon>Eukaryota</taxon>
        <taxon>Fungi</taxon>
        <taxon>Dikarya</taxon>
        <taxon>Ascomycota</taxon>
        <taxon>Pezizomycotina</taxon>
        <taxon>Sordariomycetes</taxon>
        <taxon>Hypocreomycetidae</taxon>
        <taxon>Glomerellales</taxon>
        <taxon>Plectosphaerellaceae</taxon>
        <taxon>Verticillium</taxon>
    </lineage>
</organism>
<dbReference type="RefSeq" id="XP_003003623.1">
    <property type="nucleotide sequence ID" value="XM_003003577.1"/>
</dbReference>
<reference evidence="2" key="1">
    <citation type="journal article" date="2011" name="PLoS Pathog.">
        <title>Comparative genomics yields insights into niche adaptation of plant vascular wilt pathogens.</title>
        <authorList>
            <person name="Klosterman S.J."/>
            <person name="Subbarao K.V."/>
            <person name="Kang S."/>
            <person name="Veronese P."/>
            <person name="Gold S.E."/>
            <person name="Thomma B.P.H.J."/>
            <person name="Chen Z."/>
            <person name="Henrissat B."/>
            <person name="Lee Y.-H."/>
            <person name="Park J."/>
            <person name="Garcia-Pedrajas M.D."/>
            <person name="Barbara D.J."/>
            <person name="Anchieta A."/>
            <person name="de Jonge R."/>
            <person name="Santhanam P."/>
            <person name="Maruthachalam K."/>
            <person name="Atallah Z."/>
            <person name="Amyotte S.G."/>
            <person name="Paz Z."/>
            <person name="Inderbitzin P."/>
            <person name="Hayes R.J."/>
            <person name="Heiman D.I."/>
            <person name="Young S."/>
            <person name="Zeng Q."/>
            <person name="Engels R."/>
            <person name="Galagan J."/>
            <person name="Cuomo C.A."/>
            <person name="Dobinson K.F."/>
            <person name="Ma L.-J."/>
        </authorList>
    </citation>
    <scope>NUCLEOTIDE SEQUENCE [LARGE SCALE GENOMIC DNA]</scope>
    <source>
        <strain evidence="2">VaMs.102 / ATCC MYA-4576 / FGSC 10136</strain>
    </source>
</reference>